<dbReference type="InterPro" id="IPR041633">
    <property type="entry name" value="Polbeta"/>
</dbReference>
<dbReference type="InterPro" id="IPR008201">
    <property type="entry name" value="HepT-like"/>
</dbReference>
<organism evidence="6 7">
    <name type="scientific">Candidatus Fervidibacter sacchari</name>
    <dbReference type="NCBI Taxonomy" id="1448929"/>
    <lineage>
        <taxon>Bacteria</taxon>
        <taxon>Candidatus Fervidibacterota</taxon>
        <taxon>Candidatus Fervidibacter</taxon>
    </lineage>
</organism>
<dbReference type="EMBL" id="JANUCP010000002">
    <property type="protein sequence ID" value="MCS3918539.1"/>
    <property type="molecule type" value="Genomic_DNA"/>
</dbReference>
<dbReference type="CDD" id="cd05403">
    <property type="entry name" value="NT_KNTase_like"/>
    <property type="match status" value="1"/>
</dbReference>
<dbReference type="InterPro" id="IPR043519">
    <property type="entry name" value="NT_sf"/>
</dbReference>
<feature type="domain" description="Polymerase beta nucleotidyltransferase" evidence="5">
    <location>
        <begin position="28"/>
        <end position="111"/>
    </location>
</feature>
<dbReference type="Proteomes" id="UP001204798">
    <property type="component" value="Unassembled WGS sequence"/>
</dbReference>
<keyword evidence="3" id="KW-0378">Hydrolase</keyword>
<dbReference type="NCBIfam" id="NF047751">
    <property type="entry name" value="HepT_toxin"/>
    <property type="match status" value="1"/>
</dbReference>
<evidence type="ECO:0000313" key="6">
    <source>
        <dbReference type="EMBL" id="MCS3918539.1"/>
    </source>
</evidence>
<dbReference type="Pfam" id="PF18765">
    <property type="entry name" value="Polbeta"/>
    <property type="match status" value="1"/>
</dbReference>
<dbReference type="Pfam" id="PF01934">
    <property type="entry name" value="HepT-like"/>
    <property type="match status" value="1"/>
</dbReference>
<evidence type="ECO:0000256" key="3">
    <source>
        <dbReference type="ARBA" id="ARBA00022801"/>
    </source>
</evidence>
<keyword evidence="2" id="KW-0540">Nuclease</keyword>
<keyword evidence="7" id="KW-1185">Reference proteome</keyword>
<comment type="caution">
    <text evidence="6">The sequence shown here is derived from an EMBL/GenBank/DDBJ whole genome shotgun (WGS) entry which is preliminary data.</text>
</comment>
<evidence type="ECO:0000256" key="1">
    <source>
        <dbReference type="ARBA" id="ARBA00022649"/>
    </source>
</evidence>
<dbReference type="PANTHER" id="PTHR33397:SF5">
    <property type="entry name" value="RNASE YUTE-RELATED"/>
    <property type="match status" value="1"/>
</dbReference>
<dbReference type="InterPro" id="IPR052379">
    <property type="entry name" value="Type_VII_TA_RNase"/>
</dbReference>
<dbReference type="PANTHER" id="PTHR33397">
    <property type="entry name" value="UPF0331 PROTEIN YUTE"/>
    <property type="match status" value="1"/>
</dbReference>
<evidence type="ECO:0000256" key="4">
    <source>
        <dbReference type="ARBA" id="ARBA00024207"/>
    </source>
</evidence>
<name>A0ABT2EKR7_9BACT</name>
<accession>A0ABT2EKR7</accession>
<sequence>MPSKLKLLPKDIEERLKLLPERVASVEGLIALWLFGSFARGEATPISDVDLAYLPDERLQGDELERFETDLYILISDTLRTDEFTFVNIRKVPAFFAWKILVEGKLLFCRNYILVAELRELTYRTAPDVFWLRHVGNEEFLEMWLGGKEMSKLPVDRDRIVSFLRLISNDIKDVEECSKVDLDTFLNSRSLQAIVERRLQTATESCINIGNHIISRLGLRAPQDYADVFRVLMEEKILSDDLAQQMMDMAKFRNLLVHIYWEIDHRRVYESLPQRIETLRKFAKRIAEWMKESQGEHR</sequence>
<keyword evidence="1" id="KW-1277">Toxin-antitoxin system</keyword>
<evidence type="ECO:0000259" key="5">
    <source>
        <dbReference type="Pfam" id="PF18765"/>
    </source>
</evidence>
<proteinExistence type="inferred from homology"/>
<evidence type="ECO:0000256" key="2">
    <source>
        <dbReference type="ARBA" id="ARBA00022722"/>
    </source>
</evidence>
<reference evidence="6 7" key="1">
    <citation type="submission" date="2022-08" db="EMBL/GenBank/DDBJ databases">
        <title>Bacterial and archaeal communities from various locations to study Microbial Dark Matter (Phase II).</title>
        <authorList>
            <person name="Stepanauskas R."/>
        </authorList>
    </citation>
    <scope>NUCLEOTIDE SEQUENCE [LARGE SCALE GENOMIC DNA]</scope>
    <source>
        <strain evidence="6 7">PD1</strain>
    </source>
</reference>
<dbReference type="SUPFAM" id="SSF81593">
    <property type="entry name" value="Nucleotidyltransferase substrate binding subunit/domain"/>
    <property type="match status" value="1"/>
</dbReference>
<protein>
    <submittedName>
        <fullName evidence="6">Uncharacterized protein YutE (UPF0331/DUF86 family)/predicted nucleotidyltransferase</fullName>
    </submittedName>
</protein>
<dbReference type="RefSeq" id="WP_259094472.1">
    <property type="nucleotide sequence ID" value="NZ_CP130454.1"/>
</dbReference>
<dbReference type="InterPro" id="IPR037038">
    <property type="entry name" value="HepT-like_sf"/>
</dbReference>
<evidence type="ECO:0000313" key="7">
    <source>
        <dbReference type="Proteomes" id="UP001204798"/>
    </source>
</evidence>
<dbReference type="SUPFAM" id="SSF81301">
    <property type="entry name" value="Nucleotidyltransferase"/>
    <property type="match status" value="1"/>
</dbReference>
<gene>
    <name evidence="6" type="ORF">M2350_000939</name>
</gene>
<comment type="similarity">
    <text evidence="4">Belongs to the HepT RNase toxin family.</text>
</comment>
<dbReference type="Gene3D" id="3.30.460.10">
    <property type="entry name" value="Beta Polymerase, domain 2"/>
    <property type="match status" value="1"/>
</dbReference>
<dbReference type="Gene3D" id="1.20.120.580">
    <property type="entry name" value="bsu32300-like"/>
    <property type="match status" value="1"/>
</dbReference>